<evidence type="ECO:0000313" key="1">
    <source>
        <dbReference type="EMBL" id="CUQ82673.1"/>
    </source>
</evidence>
<proteinExistence type="predicted"/>
<dbReference type="Proteomes" id="UP000078383">
    <property type="component" value="Unassembled WGS sequence"/>
</dbReference>
<evidence type="ECO:0000313" key="2">
    <source>
        <dbReference type="Proteomes" id="UP000078383"/>
    </source>
</evidence>
<protein>
    <submittedName>
        <fullName evidence="1">Flagellin N-methylase</fullName>
    </submittedName>
</protein>
<reference evidence="1 2" key="1">
    <citation type="submission" date="2015-09" db="EMBL/GenBank/DDBJ databases">
        <authorList>
            <consortium name="Pathogen Informatics"/>
        </authorList>
    </citation>
    <scope>NUCLEOTIDE SEQUENCE [LARGE SCALE GENOMIC DNA]</scope>
    <source>
        <strain evidence="1 2">2789STDY5834889</strain>
    </source>
</reference>
<keyword evidence="1" id="KW-0808">Transferase</keyword>
<dbReference type="PANTHER" id="PTHR35866">
    <property type="entry name" value="PUTATIVE-RELATED"/>
    <property type="match status" value="1"/>
</dbReference>
<dbReference type="OrthoDB" id="9810361at2"/>
<keyword evidence="1" id="KW-0969">Cilium</keyword>
<dbReference type="Pfam" id="PF03692">
    <property type="entry name" value="CxxCxxCC"/>
    <property type="match status" value="1"/>
</dbReference>
<keyword evidence="1" id="KW-0966">Cell projection</keyword>
<sequence>MKREVDLNEISDGRLYSSGDMVKVDCHDCEGCSACCQGMGDSIILDPMDLWRLQLGKKENFDTLLANYLELNVVDGMVLPNLKMAGEEEACLFLKDGRCSIHGYRPGICRLFPLGRIYEENGFKYFIQVHECKKQERGKVKIKKWLGIADQKRYEDFVWRWHTFLKNCEEGMKELDEQNAKVLTVVVLRNFYQMPYQAEEEAQFYPEFEERLGRLNAMFGF</sequence>
<dbReference type="AlphaFoldDB" id="A0A174Z5F7"/>
<dbReference type="RefSeq" id="WP_055170999.1">
    <property type="nucleotide sequence ID" value="NZ_CZBX01000002.1"/>
</dbReference>
<dbReference type="InterPro" id="IPR005358">
    <property type="entry name" value="Puta_zinc/iron-chelating_dom"/>
</dbReference>
<keyword evidence="1" id="KW-0489">Methyltransferase</keyword>
<accession>A0A174Z5F7</accession>
<name>A0A174Z5F7_9FIRM</name>
<dbReference type="GO" id="GO:0032259">
    <property type="term" value="P:methylation"/>
    <property type="evidence" value="ECO:0007669"/>
    <property type="project" value="UniProtKB-KW"/>
</dbReference>
<keyword evidence="1" id="KW-0282">Flagellum</keyword>
<organism evidence="1 2">
    <name type="scientific">[Ruminococcus] torques</name>
    <dbReference type="NCBI Taxonomy" id="33039"/>
    <lineage>
        <taxon>Bacteria</taxon>
        <taxon>Bacillati</taxon>
        <taxon>Bacillota</taxon>
        <taxon>Clostridia</taxon>
        <taxon>Lachnospirales</taxon>
        <taxon>Lachnospiraceae</taxon>
        <taxon>Mediterraneibacter</taxon>
    </lineage>
</organism>
<dbReference type="GO" id="GO:0008168">
    <property type="term" value="F:methyltransferase activity"/>
    <property type="evidence" value="ECO:0007669"/>
    <property type="project" value="UniProtKB-KW"/>
</dbReference>
<dbReference type="EMBL" id="CZBX01000002">
    <property type="protein sequence ID" value="CUQ82673.1"/>
    <property type="molecule type" value="Genomic_DNA"/>
</dbReference>
<dbReference type="PANTHER" id="PTHR35866:SF1">
    <property type="entry name" value="YKGJ FAMILY CYSTEINE CLUSTER PROTEIN"/>
    <property type="match status" value="1"/>
</dbReference>
<gene>
    <name evidence="1" type="ORF">ERS852502_00566</name>
</gene>